<organism evidence="14 15">
    <name type="scientific">Muntiacus reevesi</name>
    <name type="common">Reeves' muntjac</name>
    <name type="synonym">Cervus reevesi</name>
    <dbReference type="NCBI Taxonomy" id="9886"/>
    <lineage>
        <taxon>Eukaryota</taxon>
        <taxon>Metazoa</taxon>
        <taxon>Chordata</taxon>
        <taxon>Craniata</taxon>
        <taxon>Vertebrata</taxon>
        <taxon>Euteleostomi</taxon>
        <taxon>Mammalia</taxon>
        <taxon>Eutheria</taxon>
        <taxon>Laurasiatheria</taxon>
        <taxon>Artiodactyla</taxon>
        <taxon>Ruminantia</taxon>
        <taxon>Pecora</taxon>
        <taxon>Cervidae</taxon>
        <taxon>Muntiacinae</taxon>
        <taxon>Muntiacus</taxon>
    </lineage>
</organism>
<comment type="caution">
    <text evidence="14">The sequence shown here is derived from an EMBL/GenBank/DDBJ whole genome shotgun (WGS) entry which is preliminary data.</text>
</comment>
<dbReference type="EMBL" id="VCEB01000013">
    <property type="protein sequence ID" value="KAB0371108.1"/>
    <property type="molecule type" value="Genomic_DNA"/>
</dbReference>
<feature type="compositionally biased region" description="Polar residues" evidence="13">
    <location>
        <begin position="1"/>
        <end position="11"/>
    </location>
</feature>
<name>A0A5N3XFA4_MUNRE</name>
<evidence type="ECO:0000256" key="1">
    <source>
        <dbReference type="ARBA" id="ARBA00004434"/>
    </source>
</evidence>
<dbReference type="Pfam" id="PF02935">
    <property type="entry name" value="COX7C"/>
    <property type="match status" value="1"/>
</dbReference>
<keyword evidence="7 12" id="KW-0809">Transit peptide</keyword>
<dbReference type="UniPathway" id="UPA00705"/>
<sequence length="49" mass="5516">QGSRRFSTSAVHRSHHEECPGKNIPRSTVFFGSGFPAPFLIVRHQPLNK</sequence>
<comment type="subunit">
    <text evidence="12">Component of the cytochrome c oxidase (complex IV, CIV), a multisubunit enzyme composed of 14 subunits. The complex is composed of a catalytic core of 3 subunits, encoded in the mitochondrial DNA, and 11 supernumerary subunits, which are encoded in the nuclear genome. The complex exists as a monomer or a dimer and forms supercomplexes (SCs) in the inner mitochondrial membrane with NADH-ubiquinone oxidoreductase (complex I, CI) and ubiquinol-cytochrome c oxidoreductase (cytochrome b-c1 complex, complex III, CIII), resulting in different assemblies (supercomplex SCI(1)III(2)IV(1) and megacomplex MCI(2)III(2)IV(2)).</text>
</comment>
<keyword evidence="10" id="KW-0472">Membrane</keyword>
<feature type="non-terminal residue" evidence="14">
    <location>
        <position position="1"/>
    </location>
</feature>
<evidence type="ECO:0000256" key="3">
    <source>
        <dbReference type="ARBA" id="ARBA00010514"/>
    </source>
</evidence>
<keyword evidence="15" id="KW-1185">Reference proteome</keyword>
<feature type="region of interest" description="Disordered" evidence="13">
    <location>
        <begin position="1"/>
        <end position="23"/>
    </location>
</feature>
<dbReference type="GO" id="GO:0045277">
    <property type="term" value="C:respiratory chain complex IV"/>
    <property type="evidence" value="ECO:0007669"/>
    <property type="project" value="UniProtKB-UniRule"/>
</dbReference>
<comment type="subcellular location">
    <subcellularLocation>
        <location evidence="1 12">Mitochondrion inner membrane</location>
        <topology evidence="1 12">Single-pass membrane protein</topology>
    </subcellularLocation>
</comment>
<dbReference type="GO" id="GO:0005743">
    <property type="term" value="C:mitochondrial inner membrane"/>
    <property type="evidence" value="ECO:0007669"/>
    <property type="project" value="UniProtKB-SubCell"/>
</dbReference>
<evidence type="ECO:0000256" key="4">
    <source>
        <dbReference type="ARBA" id="ARBA00017004"/>
    </source>
</evidence>
<evidence type="ECO:0000256" key="2">
    <source>
        <dbReference type="ARBA" id="ARBA00004673"/>
    </source>
</evidence>
<evidence type="ECO:0000256" key="12">
    <source>
        <dbReference type="RuleBase" id="RU368123"/>
    </source>
</evidence>
<evidence type="ECO:0000256" key="6">
    <source>
        <dbReference type="ARBA" id="ARBA00022792"/>
    </source>
</evidence>
<evidence type="ECO:0000313" key="15">
    <source>
        <dbReference type="Proteomes" id="UP000326062"/>
    </source>
</evidence>
<gene>
    <name evidence="14" type="ORF">FD755_017517</name>
</gene>
<keyword evidence="5" id="KW-0812">Transmembrane</keyword>
<dbReference type="PANTHER" id="PTHR13313">
    <property type="entry name" value="CYTOCHROME C OXIDASE SUBUNIT VIIC"/>
    <property type="match status" value="1"/>
</dbReference>
<evidence type="ECO:0000256" key="7">
    <source>
        <dbReference type="ARBA" id="ARBA00022946"/>
    </source>
</evidence>
<dbReference type="GO" id="GO:0006123">
    <property type="term" value="P:mitochondrial electron transport, cytochrome c to oxygen"/>
    <property type="evidence" value="ECO:0007669"/>
    <property type="project" value="UniProtKB-UniRule"/>
</dbReference>
<keyword evidence="9 12" id="KW-0496">Mitochondrion</keyword>
<dbReference type="Gene3D" id="4.10.49.10">
    <property type="entry name" value="Cytochrome c oxidase subunit VIIc"/>
    <property type="match status" value="1"/>
</dbReference>
<reference evidence="14 15" key="1">
    <citation type="submission" date="2019-06" db="EMBL/GenBank/DDBJ databases">
        <title>Discovery of a novel chromosome fission-fusion reversal in muntjac.</title>
        <authorList>
            <person name="Mudd A.B."/>
            <person name="Bredeson J.V."/>
            <person name="Baum R."/>
            <person name="Hockemeyer D."/>
            <person name="Rokhsar D.S."/>
        </authorList>
    </citation>
    <scope>NUCLEOTIDE SEQUENCE [LARGE SCALE GENOMIC DNA]</scope>
    <source>
        <strain evidence="14">UCam_UCB_Mr</strain>
        <tissue evidence="14">Fibroblast cell line</tissue>
    </source>
</reference>
<proteinExistence type="inferred from homology"/>
<dbReference type="InterPro" id="IPR004202">
    <property type="entry name" value="COX7C/Cox8"/>
</dbReference>
<comment type="similarity">
    <text evidence="3 12">Belongs to the cytochrome c oxidase VIIc family.</text>
</comment>
<evidence type="ECO:0000256" key="10">
    <source>
        <dbReference type="ARBA" id="ARBA00023136"/>
    </source>
</evidence>
<accession>A0A5N3XFA4</accession>
<dbReference type="SUPFAM" id="SSF81427">
    <property type="entry name" value="Mitochondrial cytochrome c oxidase subunit VIIc (aka VIIIa)"/>
    <property type="match status" value="1"/>
</dbReference>
<protein>
    <recommendedName>
        <fullName evidence="4 12">Cytochrome c oxidase subunit 7C, mitochondrial</fullName>
    </recommendedName>
    <alternativeName>
        <fullName evidence="11 12">Cytochrome c oxidase polypeptide VIIc</fullName>
    </alternativeName>
</protein>
<keyword evidence="6 12" id="KW-0999">Mitochondrion inner membrane</keyword>
<dbReference type="AlphaFoldDB" id="A0A5N3XFA4"/>
<keyword evidence="8" id="KW-1133">Transmembrane helix</keyword>
<comment type="function">
    <text evidence="12">Component of the cytochrome c oxidase, the last enzyme in the mitochondrial electron transport chain which drives oxidative phosphorylation. The respiratory chain contains 3 multisubunit complexes succinate dehydrogenase (complex II, CII), ubiquinol-cytochrome c oxidoreductase (cytochrome b-c1 complex, complex III, CIII) and cytochrome c oxidase (complex IV, CIV), that cooperate to transfer electrons derived from NADH and succinate to molecular oxygen, creating an electrochemical gradient over the inner membrane that drives transmembrane transport and the ATP synthase. Cytochrome c oxidase is the component of the respiratory chain that catalyzes the reduction of oxygen to water. Electrons originating from reduced cytochrome c in the intermembrane space (IMS) are transferred via the dinuclear copper A center (CU(A)) of subunit 2 and heme A of subunit 1 to the active site in subunit 1, a binuclear center (BNC) formed by heme A3 and copper B (CU(B)). The BNC reduces molecular oxygen to 2 water molecules using 4 electrons from cytochrome c in the IMS and 4 protons from the mitochondrial matrix.</text>
</comment>
<evidence type="ECO:0000256" key="11">
    <source>
        <dbReference type="ARBA" id="ARBA00031140"/>
    </source>
</evidence>
<dbReference type="PANTHER" id="PTHR13313:SF0">
    <property type="entry name" value="CYTOCHROME C OXIDASE SUBUNIT 7C, MITOCHONDRIAL"/>
    <property type="match status" value="1"/>
</dbReference>
<evidence type="ECO:0000256" key="8">
    <source>
        <dbReference type="ARBA" id="ARBA00022989"/>
    </source>
</evidence>
<dbReference type="Proteomes" id="UP000326062">
    <property type="component" value="Chromosome 10"/>
</dbReference>
<evidence type="ECO:0000256" key="13">
    <source>
        <dbReference type="SAM" id="MobiDB-lite"/>
    </source>
</evidence>
<dbReference type="InterPro" id="IPR036636">
    <property type="entry name" value="COX7C/Cox8_sf"/>
</dbReference>
<comment type="pathway">
    <text evidence="2 12">Energy metabolism; oxidative phosphorylation.</text>
</comment>
<evidence type="ECO:0000313" key="14">
    <source>
        <dbReference type="EMBL" id="KAB0371108.1"/>
    </source>
</evidence>
<evidence type="ECO:0000256" key="5">
    <source>
        <dbReference type="ARBA" id="ARBA00022692"/>
    </source>
</evidence>
<evidence type="ECO:0000256" key="9">
    <source>
        <dbReference type="ARBA" id="ARBA00023128"/>
    </source>
</evidence>